<organism evidence="1">
    <name type="scientific">hydrothermal vent metagenome</name>
    <dbReference type="NCBI Taxonomy" id="652676"/>
    <lineage>
        <taxon>unclassified sequences</taxon>
        <taxon>metagenomes</taxon>
        <taxon>ecological metagenomes</taxon>
    </lineage>
</organism>
<dbReference type="AlphaFoldDB" id="A0A3B0WLW9"/>
<protein>
    <submittedName>
        <fullName evidence="1">Sulfite reduction-associated complex DsrMKJOP multiheme protein DsrJ (=HmeF)</fullName>
    </submittedName>
</protein>
<dbReference type="InterPro" id="IPR036280">
    <property type="entry name" value="Multihaem_cyt_sf"/>
</dbReference>
<accession>A0A3B0WLW9</accession>
<sequence length="172" mass="19356">MTRFLRQVAVLVYALIGLSVLSTSALIGTAQAETPFPTIHQPSDESKKCIHPEEEMRRNHMNYILHERDETMHEGIRGEPEGLSACIDCHVEPNENGEIAGIDSEEHFCNACHQYASVQIDCFQCHADRPQKYIKRETKASALKDQLQKILVQKTLADDEGSHEEASEEAPQ</sequence>
<proteinExistence type="predicted"/>
<dbReference type="EMBL" id="UOFD01000060">
    <property type="protein sequence ID" value="VAW53313.1"/>
    <property type="molecule type" value="Genomic_DNA"/>
</dbReference>
<gene>
    <name evidence="1" type="ORF">MNBD_GAMMA06-873</name>
</gene>
<evidence type="ECO:0000313" key="1">
    <source>
        <dbReference type="EMBL" id="VAW53313.1"/>
    </source>
</evidence>
<name>A0A3B0WLW9_9ZZZZ</name>
<dbReference type="SUPFAM" id="SSF48695">
    <property type="entry name" value="Multiheme cytochromes"/>
    <property type="match status" value="1"/>
</dbReference>
<reference evidence="1" key="1">
    <citation type="submission" date="2018-06" db="EMBL/GenBank/DDBJ databases">
        <authorList>
            <person name="Zhirakovskaya E."/>
        </authorList>
    </citation>
    <scope>NUCLEOTIDE SEQUENCE</scope>
</reference>